<dbReference type="OrthoDB" id="9982108at2759"/>
<comment type="similarity">
    <text evidence="2 11">Belongs to the ATPase e subunit family.</text>
</comment>
<keyword evidence="13" id="KW-1185">Reference proteome</keyword>
<evidence type="ECO:0000256" key="10">
    <source>
        <dbReference type="ARBA" id="ARBA00023310"/>
    </source>
</evidence>
<comment type="subunit">
    <text evidence="11">F-type ATPases have 2 components, CF(1) - the catalytic core - and CF(0) - the membrane proton channel. CF(1) and CF(0) have multiple subunits.</text>
</comment>
<keyword evidence="5 11" id="KW-0375">Hydrogen ion transport</keyword>
<reference evidence="12" key="1">
    <citation type="submission" date="2022-01" db="UniProtKB">
        <authorList>
            <consortium name="EnsemblMetazoa"/>
        </authorList>
    </citation>
    <scope>IDENTIFICATION</scope>
</reference>
<evidence type="ECO:0000256" key="6">
    <source>
        <dbReference type="ARBA" id="ARBA00022792"/>
    </source>
</evidence>
<keyword evidence="3 11" id="KW-0813">Transport</keyword>
<evidence type="ECO:0000256" key="11">
    <source>
        <dbReference type="RuleBase" id="RU367005"/>
    </source>
</evidence>
<comment type="function">
    <text evidence="11">Subunit e, of the mitochondrial membrane ATP synthase complex (F(1)F(0) ATP synthase or Complex V) that produces ATP from ADP in the presence of a proton gradient across the membrane which is generated by electron transport complexes of the respiratory chain. ATP synthase complex consist of a soluble F(1) head domain - the catalytic core - and a membrane F(1) domain - the membrane proton channel. These two domains are linked by a central stalk rotating inside the F(1) region and a stationary peripheral stalk. During catalysis, ATP synthesis in the catalytic domain of F(1) is coupled via a rotary mechanism of the central stalk subunits to proton translocation. In vivo, can only synthesize ATP although its ATP hydrolase activity can be activated artificially in vitro. Part of the complex F(0) domain.</text>
</comment>
<accession>A0A8I6RKM0</accession>
<evidence type="ECO:0000256" key="7">
    <source>
        <dbReference type="ARBA" id="ARBA00023065"/>
    </source>
</evidence>
<dbReference type="EnsemblMetazoa" id="XM_014392680.2">
    <property type="protein sequence ID" value="XP_014248166.1"/>
    <property type="gene ID" value="LOC106665878"/>
</dbReference>
<keyword evidence="6 11" id="KW-0999">Mitochondrion inner membrane</keyword>
<dbReference type="AlphaFoldDB" id="A0A8I6RKM0"/>
<evidence type="ECO:0000256" key="9">
    <source>
        <dbReference type="ARBA" id="ARBA00023136"/>
    </source>
</evidence>
<evidence type="ECO:0000256" key="5">
    <source>
        <dbReference type="ARBA" id="ARBA00022781"/>
    </source>
</evidence>
<gene>
    <name evidence="12" type="primary">106665878</name>
</gene>
<dbReference type="InterPro" id="IPR008386">
    <property type="entry name" value="ATP_synth_F0_esu_mt"/>
</dbReference>
<evidence type="ECO:0000256" key="2">
    <source>
        <dbReference type="ARBA" id="ARBA00007333"/>
    </source>
</evidence>
<comment type="subcellular location">
    <subcellularLocation>
        <location evidence="1 11">Mitochondrion inner membrane</location>
    </subcellularLocation>
</comment>
<dbReference type="GO" id="GO:0005743">
    <property type="term" value="C:mitochondrial inner membrane"/>
    <property type="evidence" value="ECO:0007669"/>
    <property type="project" value="UniProtKB-SubCell"/>
</dbReference>
<evidence type="ECO:0000256" key="3">
    <source>
        <dbReference type="ARBA" id="ARBA00022448"/>
    </source>
</evidence>
<dbReference type="Pfam" id="PF05680">
    <property type="entry name" value="ATP-synt_E"/>
    <property type="match status" value="1"/>
</dbReference>
<evidence type="ECO:0000313" key="13">
    <source>
        <dbReference type="Proteomes" id="UP000494040"/>
    </source>
</evidence>
<name>A0A8I6RKM0_CIMLE</name>
<proteinExistence type="inferred from homology"/>
<keyword evidence="7 11" id="KW-0406">Ion transport</keyword>
<dbReference type="Proteomes" id="UP000494040">
    <property type="component" value="Unassembled WGS sequence"/>
</dbReference>
<keyword evidence="4 11" id="KW-0138">CF(0)</keyword>
<dbReference type="GO" id="GO:0045259">
    <property type="term" value="C:proton-transporting ATP synthase complex"/>
    <property type="evidence" value="ECO:0007669"/>
    <property type="project" value="UniProtKB-UniRule"/>
</dbReference>
<evidence type="ECO:0000256" key="4">
    <source>
        <dbReference type="ARBA" id="ARBA00022547"/>
    </source>
</evidence>
<keyword evidence="10 11" id="KW-0066">ATP synthesis</keyword>
<keyword evidence="8 11" id="KW-0496">Mitochondrion</keyword>
<evidence type="ECO:0000256" key="1">
    <source>
        <dbReference type="ARBA" id="ARBA00004273"/>
    </source>
</evidence>
<protein>
    <recommendedName>
        <fullName evidence="11">ATP synthase F(0) complex subunit e, mitochondrial</fullName>
    </recommendedName>
</protein>
<dbReference type="GO" id="GO:0015986">
    <property type="term" value="P:proton motive force-driven ATP synthesis"/>
    <property type="evidence" value="ECO:0007669"/>
    <property type="project" value="InterPro"/>
</dbReference>
<dbReference type="KEGG" id="clec:106665878"/>
<organism evidence="12 13">
    <name type="scientific">Cimex lectularius</name>
    <name type="common">Bed bug</name>
    <name type="synonym">Acanthia lectularia</name>
    <dbReference type="NCBI Taxonomy" id="79782"/>
    <lineage>
        <taxon>Eukaryota</taxon>
        <taxon>Metazoa</taxon>
        <taxon>Ecdysozoa</taxon>
        <taxon>Arthropoda</taxon>
        <taxon>Hexapoda</taxon>
        <taxon>Insecta</taxon>
        <taxon>Pterygota</taxon>
        <taxon>Neoptera</taxon>
        <taxon>Paraneoptera</taxon>
        <taxon>Hemiptera</taxon>
        <taxon>Heteroptera</taxon>
        <taxon>Panheteroptera</taxon>
        <taxon>Cimicomorpha</taxon>
        <taxon>Cimicidae</taxon>
        <taxon>Cimex</taxon>
    </lineage>
</organism>
<sequence>MPRDYKPPINVSPFIRLTRWSLLFAGIMYGMNKQMFYTEVEKMRKSGMDDCEKTGDAEDVNGTPRELAELEKWLSKSSEKKD</sequence>
<keyword evidence="9" id="KW-0472">Membrane</keyword>
<evidence type="ECO:0000256" key="8">
    <source>
        <dbReference type="ARBA" id="ARBA00023128"/>
    </source>
</evidence>
<evidence type="ECO:0000313" key="12">
    <source>
        <dbReference type="EnsemblMetazoa" id="XP_014248166.1"/>
    </source>
</evidence>
<dbReference type="GO" id="GO:0015078">
    <property type="term" value="F:proton transmembrane transporter activity"/>
    <property type="evidence" value="ECO:0007669"/>
    <property type="project" value="InterPro"/>
</dbReference>